<feature type="transmembrane region" description="Helical" evidence="2">
    <location>
        <begin position="62"/>
        <end position="80"/>
    </location>
</feature>
<feature type="compositionally biased region" description="Gly residues" evidence="1">
    <location>
        <begin position="90"/>
        <end position="102"/>
    </location>
</feature>
<protein>
    <submittedName>
        <fullName evidence="4">DUF4367 domain-containing protein</fullName>
    </submittedName>
</protein>
<feature type="domain" description="DUF4367" evidence="3">
    <location>
        <begin position="131"/>
        <end position="232"/>
    </location>
</feature>
<reference evidence="4 5" key="1">
    <citation type="submission" date="2021-03" db="EMBL/GenBank/DDBJ databases">
        <title>Paenibacillus artemisicola MWE-103 whole genome sequence.</title>
        <authorList>
            <person name="Ham Y.J."/>
        </authorList>
    </citation>
    <scope>NUCLEOTIDE SEQUENCE [LARGE SCALE GENOMIC DNA]</scope>
    <source>
        <strain evidence="4 5">MWE-103</strain>
    </source>
</reference>
<keyword evidence="2" id="KW-0812">Transmembrane</keyword>
<evidence type="ECO:0000259" key="3">
    <source>
        <dbReference type="Pfam" id="PF14285"/>
    </source>
</evidence>
<dbReference type="Proteomes" id="UP000670947">
    <property type="component" value="Unassembled WGS sequence"/>
</dbReference>
<evidence type="ECO:0000256" key="2">
    <source>
        <dbReference type="SAM" id="Phobius"/>
    </source>
</evidence>
<dbReference type="PANTHER" id="PTHR37507:SF2">
    <property type="entry name" value="SPORULATION PROTEIN YDCC"/>
    <property type="match status" value="1"/>
</dbReference>
<evidence type="ECO:0000313" key="4">
    <source>
        <dbReference type="EMBL" id="MBO7742953.1"/>
    </source>
</evidence>
<evidence type="ECO:0000256" key="1">
    <source>
        <dbReference type="SAM" id="MobiDB-lite"/>
    </source>
</evidence>
<keyword evidence="2" id="KW-1133">Transmembrane helix</keyword>
<dbReference type="Pfam" id="PF14285">
    <property type="entry name" value="DUF4367"/>
    <property type="match status" value="1"/>
</dbReference>
<dbReference type="RefSeq" id="WP_208845903.1">
    <property type="nucleotide sequence ID" value="NZ_JAGGDJ010000001.1"/>
</dbReference>
<dbReference type="EMBL" id="JAGGDJ010000001">
    <property type="protein sequence ID" value="MBO7742953.1"/>
    <property type="molecule type" value="Genomic_DNA"/>
</dbReference>
<gene>
    <name evidence="4" type="ORF">I8J29_02005</name>
</gene>
<name>A0ABS3W3T9_9BACL</name>
<dbReference type="PANTHER" id="PTHR37507">
    <property type="entry name" value="SPORULATION PROTEIN YDCC"/>
    <property type="match status" value="1"/>
</dbReference>
<keyword evidence="2" id="KW-0472">Membrane</keyword>
<dbReference type="InterPro" id="IPR025377">
    <property type="entry name" value="DUF4367"/>
</dbReference>
<sequence length="235" mass="25013">MTDRDHTMDDADHKLGVQLRQELDETLFASLDLSERAKGEIRRRAAHEKAGRRRAYPAWRRTGAAAAIAALLLVAAFLFARQPDAPAPGGQPGGAAPGGSGYGSELSQLETKPLGSAEDAKKVFGPGLLVPSALPEGYALADIASTGMKDRPVRDVTFTYATASGEKTITFMVSRAPAAFPAEMFSPAKVNGQDGYVFEQPTFVELYWTKDGIQYAVLGPITAEAAMKIAESAQP</sequence>
<proteinExistence type="predicted"/>
<feature type="region of interest" description="Disordered" evidence="1">
    <location>
        <begin position="88"/>
        <end position="111"/>
    </location>
</feature>
<keyword evidence="5" id="KW-1185">Reference proteome</keyword>
<evidence type="ECO:0000313" key="5">
    <source>
        <dbReference type="Proteomes" id="UP000670947"/>
    </source>
</evidence>
<accession>A0ABS3W3T9</accession>
<dbReference type="InterPro" id="IPR052944">
    <property type="entry name" value="Sporulation_related"/>
</dbReference>
<comment type="caution">
    <text evidence="4">The sequence shown here is derived from an EMBL/GenBank/DDBJ whole genome shotgun (WGS) entry which is preliminary data.</text>
</comment>
<organism evidence="4 5">
    <name type="scientific">Paenibacillus artemisiicola</name>
    <dbReference type="NCBI Taxonomy" id="1172618"/>
    <lineage>
        <taxon>Bacteria</taxon>
        <taxon>Bacillati</taxon>
        <taxon>Bacillota</taxon>
        <taxon>Bacilli</taxon>
        <taxon>Bacillales</taxon>
        <taxon>Paenibacillaceae</taxon>
        <taxon>Paenibacillus</taxon>
    </lineage>
</organism>